<feature type="transmembrane region" description="Helical" evidence="1">
    <location>
        <begin position="54"/>
        <end position="76"/>
    </location>
</feature>
<dbReference type="RefSeq" id="WP_134640209.1">
    <property type="nucleotide sequence ID" value="NZ_SOHM01000012.1"/>
</dbReference>
<keyword evidence="1" id="KW-0472">Membrane</keyword>
<keyword evidence="1" id="KW-0812">Transmembrane</keyword>
<protein>
    <submittedName>
        <fullName evidence="2">Small multidrug efflux protein</fullName>
    </submittedName>
</protein>
<dbReference type="Proteomes" id="UP000298468">
    <property type="component" value="Unassembled WGS sequence"/>
</dbReference>
<dbReference type="AlphaFoldDB" id="A0A4V3IXV9"/>
<evidence type="ECO:0000313" key="3">
    <source>
        <dbReference type="Proteomes" id="UP000298468"/>
    </source>
</evidence>
<proteinExistence type="predicted"/>
<dbReference type="EMBL" id="SOHM01000012">
    <property type="protein sequence ID" value="TFD92097.1"/>
    <property type="molecule type" value="Genomic_DNA"/>
</dbReference>
<reference evidence="2 3" key="1">
    <citation type="submission" date="2019-03" db="EMBL/GenBank/DDBJ databases">
        <title>Genomics of glacier-inhabiting Cryobacterium strains.</title>
        <authorList>
            <person name="Liu Q."/>
            <person name="Xin Y.-H."/>
        </authorList>
    </citation>
    <scope>NUCLEOTIDE SEQUENCE [LARGE SCALE GENOMIC DNA]</scope>
    <source>
        <strain evidence="2 3">Sr59</strain>
    </source>
</reference>
<dbReference type="OrthoDB" id="4570818at2"/>
<evidence type="ECO:0000313" key="2">
    <source>
        <dbReference type="EMBL" id="TFD92097.1"/>
    </source>
</evidence>
<organism evidence="2 3">
    <name type="scientific">Cryobacterium lactosi</name>
    <dbReference type="NCBI Taxonomy" id="1259202"/>
    <lineage>
        <taxon>Bacteria</taxon>
        <taxon>Bacillati</taxon>
        <taxon>Actinomycetota</taxon>
        <taxon>Actinomycetes</taxon>
        <taxon>Micrococcales</taxon>
        <taxon>Microbacteriaceae</taxon>
        <taxon>Cryobacterium</taxon>
    </lineage>
</organism>
<accession>A0A4V3IXV9</accession>
<keyword evidence="1" id="KW-1133">Transmembrane helix</keyword>
<feature type="transmembrane region" description="Helical" evidence="1">
    <location>
        <begin position="131"/>
        <end position="148"/>
    </location>
</feature>
<sequence>MSNPVADLVAGFQELVGQVPDFLQPLIVAAAGAVPFIEGEISALIGILGGLHPLVAMSAGVLGNLTSVVLVVLLGSRIRSGVVARRSRNAPVPMMAYAGAVETGPVNEEDTAVAPEEVKPESKGRQKIRQWLIRFGVPGASILGPLAIPTHFTAAIFVASGISKGRVILWQAVAIVIWTGITTVSATLATLVIGT</sequence>
<feature type="transmembrane region" description="Helical" evidence="1">
    <location>
        <begin position="168"/>
        <end position="193"/>
    </location>
</feature>
<evidence type="ECO:0000256" key="1">
    <source>
        <dbReference type="SAM" id="Phobius"/>
    </source>
</evidence>
<comment type="caution">
    <text evidence="2">The sequence shown here is derived from an EMBL/GenBank/DDBJ whole genome shotgun (WGS) entry which is preliminary data.</text>
</comment>
<name>A0A4V3IXV9_9MICO</name>
<keyword evidence="3" id="KW-1185">Reference proteome</keyword>
<gene>
    <name evidence="2" type="ORF">E3T61_07245</name>
</gene>